<dbReference type="GO" id="GO:0004592">
    <property type="term" value="F:pantoate-beta-alanine ligase activity"/>
    <property type="evidence" value="ECO:0007669"/>
    <property type="project" value="UniProtKB-UniRule"/>
</dbReference>
<evidence type="ECO:0000256" key="1">
    <source>
        <dbReference type="ARBA" id="ARBA00004990"/>
    </source>
</evidence>
<dbReference type="Proteomes" id="UP000199021">
    <property type="component" value="Unassembled WGS sequence"/>
</dbReference>
<dbReference type="Pfam" id="PF02569">
    <property type="entry name" value="Pantoate_ligase"/>
    <property type="match status" value="1"/>
</dbReference>
<reference evidence="10" key="1">
    <citation type="submission" date="2016-10" db="EMBL/GenBank/DDBJ databases">
        <authorList>
            <person name="Varghese N."/>
            <person name="Submissions S."/>
        </authorList>
    </citation>
    <scope>NUCLEOTIDE SEQUENCE [LARGE SCALE GENOMIC DNA]</scope>
    <source>
        <strain evidence="10">DSM 24740</strain>
    </source>
</reference>
<dbReference type="GO" id="GO:0015940">
    <property type="term" value="P:pantothenate biosynthetic process"/>
    <property type="evidence" value="ECO:0007669"/>
    <property type="project" value="UniProtKB-UniRule"/>
</dbReference>
<dbReference type="Gene3D" id="3.30.1300.10">
    <property type="entry name" value="Pantoate-beta-alanine ligase, C-terminal domain"/>
    <property type="match status" value="1"/>
</dbReference>
<keyword evidence="6 8" id="KW-0067">ATP-binding</keyword>
<keyword evidence="5 8" id="KW-0547">Nucleotide-binding</keyword>
<sequence length="291" mass="30870">MQTITTAAALRAALSSRSGSVAFVPTMGALHDGHMALISAAVASHDIVVSSIFVNPTQFNESADLDAYPRTPEADAALLQAHGCDVLYLPEVADVYPGGTDESLTAGLDFGSLTARMEGANRPGHFDGVAQVVSRLLEIVQPDTLVMGQKDYQQVAVVRSMISQLKLGVELLIVPTVREASGLAMSSRNRRLSIPETVAAATINRHLSAVTAGLAAGWPARELEAIALRELGLHPMLTPEYVEICDGDTLLPYENGAPVREIVVATAVRCGPVRLIDNRLFVPSLAEEVNP</sequence>
<evidence type="ECO:0000256" key="4">
    <source>
        <dbReference type="ARBA" id="ARBA00022655"/>
    </source>
</evidence>
<evidence type="ECO:0000256" key="8">
    <source>
        <dbReference type="HAMAP-Rule" id="MF_00158"/>
    </source>
</evidence>
<feature type="binding site" evidence="8">
    <location>
        <position position="177"/>
    </location>
    <ligand>
        <name>ATP</name>
        <dbReference type="ChEBI" id="CHEBI:30616"/>
    </ligand>
</feature>
<accession>A0A1H9JT58</accession>
<dbReference type="NCBIfam" id="TIGR00018">
    <property type="entry name" value="panC"/>
    <property type="match status" value="1"/>
</dbReference>
<comment type="pathway">
    <text evidence="1 8">Cofactor biosynthesis; (R)-pantothenate biosynthesis; (R)-pantothenate from (R)-pantoate and beta-alanine: step 1/1.</text>
</comment>
<comment type="function">
    <text evidence="8">Catalyzes the condensation of pantoate with beta-alanine in an ATP-dependent reaction via a pantoyl-adenylate intermediate.</text>
</comment>
<feature type="binding site" evidence="8">
    <location>
        <begin position="148"/>
        <end position="151"/>
    </location>
    <ligand>
        <name>ATP</name>
        <dbReference type="ChEBI" id="CHEBI:30616"/>
    </ligand>
</feature>
<feature type="binding site" evidence="8">
    <location>
        <begin position="185"/>
        <end position="188"/>
    </location>
    <ligand>
        <name>ATP</name>
        <dbReference type="ChEBI" id="CHEBI:30616"/>
    </ligand>
</feature>
<feature type="binding site" evidence="8">
    <location>
        <begin position="27"/>
        <end position="34"/>
    </location>
    <ligand>
        <name>ATP</name>
        <dbReference type="ChEBI" id="CHEBI:30616"/>
    </ligand>
</feature>
<dbReference type="InterPro" id="IPR042176">
    <property type="entry name" value="Pantoate_ligase_C"/>
</dbReference>
<comment type="subcellular location">
    <subcellularLocation>
        <location evidence="8">Cytoplasm</location>
    </subcellularLocation>
</comment>
<feature type="binding site" evidence="8">
    <location>
        <position position="58"/>
    </location>
    <ligand>
        <name>beta-alanine</name>
        <dbReference type="ChEBI" id="CHEBI:57966"/>
    </ligand>
</feature>
<keyword evidence="8" id="KW-0963">Cytoplasm</keyword>
<dbReference type="InterPro" id="IPR014729">
    <property type="entry name" value="Rossmann-like_a/b/a_fold"/>
</dbReference>
<evidence type="ECO:0000313" key="9">
    <source>
        <dbReference type="EMBL" id="SEQ90201.1"/>
    </source>
</evidence>
<dbReference type="EMBL" id="FOFB01000018">
    <property type="protein sequence ID" value="SEQ90201.1"/>
    <property type="molecule type" value="Genomic_DNA"/>
</dbReference>
<keyword evidence="4 8" id="KW-0566">Pantothenate biosynthesis</keyword>
<dbReference type="CDD" id="cd00560">
    <property type="entry name" value="PanC"/>
    <property type="match status" value="1"/>
</dbReference>
<keyword evidence="3 8" id="KW-0436">Ligase</keyword>
<evidence type="ECO:0000256" key="3">
    <source>
        <dbReference type="ARBA" id="ARBA00022598"/>
    </source>
</evidence>
<dbReference type="HAMAP" id="MF_00158">
    <property type="entry name" value="PanC"/>
    <property type="match status" value="1"/>
</dbReference>
<evidence type="ECO:0000256" key="7">
    <source>
        <dbReference type="ARBA" id="ARBA00048258"/>
    </source>
</evidence>
<comment type="miscellaneous">
    <text evidence="8">The reaction proceeds by a bi uni uni bi ping pong mechanism.</text>
</comment>
<evidence type="ECO:0000256" key="2">
    <source>
        <dbReference type="ARBA" id="ARBA00009256"/>
    </source>
</evidence>
<dbReference type="Gene3D" id="3.40.50.620">
    <property type="entry name" value="HUPs"/>
    <property type="match status" value="1"/>
</dbReference>
<dbReference type="PANTHER" id="PTHR21299:SF1">
    <property type="entry name" value="PANTOATE--BETA-ALANINE LIGASE"/>
    <property type="match status" value="1"/>
</dbReference>
<name>A0A1H9JT58_9BACT</name>
<dbReference type="UniPathway" id="UPA00028">
    <property type="reaction ID" value="UER00005"/>
</dbReference>
<comment type="similarity">
    <text evidence="2 8">Belongs to the pantothenate synthetase family.</text>
</comment>
<dbReference type="RefSeq" id="WP_090170314.1">
    <property type="nucleotide sequence ID" value="NZ_FOFB01000018.1"/>
</dbReference>
<gene>
    <name evidence="8" type="primary">panC</name>
    <name evidence="9" type="ORF">SAMN05444359_11866</name>
</gene>
<dbReference type="InParanoid" id="A0A1H9JT58"/>
<keyword evidence="10" id="KW-1185">Reference proteome</keyword>
<dbReference type="GO" id="GO:0005524">
    <property type="term" value="F:ATP binding"/>
    <property type="evidence" value="ECO:0007669"/>
    <property type="project" value="UniProtKB-KW"/>
</dbReference>
<dbReference type="PANTHER" id="PTHR21299">
    <property type="entry name" value="CYTIDYLATE KINASE/PANTOATE-BETA-ALANINE LIGASE"/>
    <property type="match status" value="1"/>
</dbReference>
<protein>
    <recommendedName>
        <fullName evidence="8">Pantothenate synthetase</fullName>
        <shortName evidence="8">PS</shortName>
        <ecNumber evidence="8">6.3.2.1</ecNumber>
    </recommendedName>
    <alternativeName>
        <fullName evidence="8">Pantoate--beta-alanine ligase</fullName>
    </alternativeName>
    <alternativeName>
        <fullName evidence="8">Pantoate-activating enzyme</fullName>
    </alternativeName>
</protein>
<dbReference type="STRING" id="478744.SAMN05444359_11866"/>
<organism evidence="9 10">
    <name type="scientific">Neolewinella agarilytica</name>
    <dbReference type="NCBI Taxonomy" id="478744"/>
    <lineage>
        <taxon>Bacteria</taxon>
        <taxon>Pseudomonadati</taxon>
        <taxon>Bacteroidota</taxon>
        <taxon>Saprospiria</taxon>
        <taxon>Saprospirales</taxon>
        <taxon>Lewinellaceae</taxon>
        <taxon>Neolewinella</taxon>
    </lineage>
</organism>
<comment type="subunit">
    <text evidence="8">Homodimer.</text>
</comment>
<dbReference type="InterPro" id="IPR003721">
    <property type="entry name" value="Pantoate_ligase"/>
</dbReference>
<dbReference type="SUPFAM" id="SSF52374">
    <property type="entry name" value="Nucleotidylyl transferase"/>
    <property type="match status" value="1"/>
</dbReference>
<evidence type="ECO:0000256" key="5">
    <source>
        <dbReference type="ARBA" id="ARBA00022741"/>
    </source>
</evidence>
<dbReference type="AlphaFoldDB" id="A0A1H9JT58"/>
<feature type="active site" description="Proton donor" evidence="8">
    <location>
        <position position="34"/>
    </location>
</feature>
<dbReference type="OrthoDB" id="9773087at2"/>
<feature type="binding site" evidence="8">
    <location>
        <position position="154"/>
    </location>
    <ligand>
        <name>(R)-pantoate</name>
        <dbReference type="ChEBI" id="CHEBI:15980"/>
    </ligand>
</feature>
<dbReference type="GO" id="GO:0005829">
    <property type="term" value="C:cytosol"/>
    <property type="evidence" value="ECO:0007669"/>
    <property type="project" value="TreeGrafter"/>
</dbReference>
<proteinExistence type="inferred from homology"/>
<feature type="binding site" evidence="8">
    <location>
        <position position="58"/>
    </location>
    <ligand>
        <name>(R)-pantoate</name>
        <dbReference type="ChEBI" id="CHEBI:15980"/>
    </ligand>
</feature>
<dbReference type="EC" id="6.3.2.1" evidence="8"/>
<evidence type="ECO:0000256" key="6">
    <source>
        <dbReference type="ARBA" id="ARBA00022840"/>
    </source>
</evidence>
<evidence type="ECO:0000313" key="10">
    <source>
        <dbReference type="Proteomes" id="UP000199021"/>
    </source>
</evidence>
<comment type="catalytic activity">
    <reaction evidence="7 8">
        <text>(R)-pantoate + beta-alanine + ATP = (R)-pantothenate + AMP + diphosphate + H(+)</text>
        <dbReference type="Rhea" id="RHEA:10912"/>
        <dbReference type="ChEBI" id="CHEBI:15378"/>
        <dbReference type="ChEBI" id="CHEBI:15980"/>
        <dbReference type="ChEBI" id="CHEBI:29032"/>
        <dbReference type="ChEBI" id="CHEBI:30616"/>
        <dbReference type="ChEBI" id="CHEBI:33019"/>
        <dbReference type="ChEBI" id="CHEBI:57966"/>
        <dbReference type="ChEBI" id="CHEBI:456215"/>
        <dbReference type="EC" id="6.3.2.1"/>
    </reaction>
</comment>
<dbReference type="FunCoup" id="A0A1H9JT58">
    <property type="interactions" value="484"/>
</dbReference>